<evidence type="ECO:0000313" key="2">
    <source>
        <dbReference type="EMBL" id="MBB4918941.1"/>
    </source>
</evidence>
<keyword evidence="3" id="KW-1185">Reference proteome</keyword>
<keyword evidence="1" id="KW-0732">Signal</keyword>
<proteinExistence type="predicted"/>
<evidence type="ECO:0000256" key="1">
    <source>
        <dbReference type="SAM" id="SignalP"/>
    </source>
</evidence>
<comment type="caution">
    <text evidence="2">The sequence shown here is derived from an EMBL/GenBank/DDBJ whole genome shotgun (WGS) entry which is preliminary data.</text>
</comment>
<organism evidence="2 3">
    <name type="scientific">Streptosporangium saharense</name>
    <dbReference type="NCBI Taxonomy" id="1706840"/>
    <lineage>
        <taxon>Bacteria</taxon>
        <taxon>Bacillati</taxon>
        <taxon>Actinomycetota</taxon>
        <taxon>Actinomycetes</taxon>
        <taxon>Streptosporangiales</taxon>
        <taxon>Streptosporangiaceae</taxon>
        <taxon>Streptosporangium</taxon>
    </lineage>
</organism>
<feature type="signal peptide" evidence="1">
    <location>
        <begin position="1"/>
        <end position="19"/>
    </location>
</feature>
<reference evidence="2 3" key="1">
    <citation type="submission" date="2020-08" db="EMBL/GenBank/DDBJ databases">
        <title>Genomic Encyclopedia of Type Strains, Phase III (KMG-III): the genomes of soil and plant-associated and newly described type strains.</title>
        <authorList>
            <person name="Whitman W."/>
        </authorList>
    </citation>
    <scope>NUCLEOTIDE SEQUENCE [LARGE SCALE GENOMIC DNA]</scope>
    <source>
        <strain evidence="2 3">CECT 8840</strain>
    </source>
</reference>
<dbReference type="Proteomes" id="UP000552644">
    <property type="component" value="Unassembled WGS sequence"/>
</dbReference>
<evidence type="ECO:0008006" key="4">
    <source>
        <dbReference type="Google" id="ProtNLM"/>
    </source>
</evidence>
<accession>A0A7W7QTJ9</accession>
<dbReference type="EMBL" id="JACHJP010000008">
    <property type="protein sequence ID" value="MBB4918941.1"/>
    <property type="molecule type" value="Genomic_DNA"/>
</dbReference>
<dbReference type="AlphaFoldDB" id="A0A7W7QTJ9"/>
<sequence length="89" mass="9775">MTVVVFSISFLSLFSACHASGEGHIVFGASSEEIDFGGAGMSVRRTSRERRSIRRWRGEGRLIRTVQFEIWDLIRISCAPSDGGGEPGK</sequence>
<gene>
    <name evidence="2" type="ORF">FHS44_006077</name>
</gene>
<feature type="chain" id="PRO_5038950923" description="Secreted protein" evidence="1">
    <location>
        <begin position="20"/>
        <end position="89"/>
    </location>
</feature>
<dbReference type="RefSeq" id="WP_184720675.1">
    <property type="nucleotide sequence ID" value="NZ_JACHJP010000008.1"/>
</dbReference>
<protein>
    <recommendedName>
        <fullName evidence="4">Secreted protein</fullName>
    </recommendedName>
</protein>
<evidence type="ECO:0000313" key="3">
    <source>
        <dbReference type="Proteomes" id="UP000552644"/>
    </source>
</evidence>
<name>A0A7W7QTJ9_9ACTN</name>